<keyword evidence="2" id="KW-1185">Reference proteome</keyword>
<reference evidence="1 2" key="1">
    <citation type="submission" date="2019-04" db="EMBL/GenBank/DDBJ databases">
        <authorList>
            <person name="Hwang J.C."/>
        </authorList>
    </citation>
    <scope>NUCLEOTIDE SEQUENCE [LARGE SCALE GENOMIC DNA]</scope>
    <source>
        <strain evidence="1 2">IMCC35001</strain>
    </source>
</reference>
<comment type="caution">
    <text evidence="1">The sequence shown here is derived from an EMBL/GenBank/DDBJ whole genome shotgun (WGS) entry which is preliminary data.</text>
</comment>
<accession>A0A4U1B9Z5</accession>
<dbReference type="OrthoDB" id="9785445at2"/>
<dbReference type="AlphaFoldDB" id="A0A4U1B9Z5"/>
<sequence>MNSRLPLVILCLVFLLPVAAAYLVLNQGWYRGGSTNHGVLLERLDYQTLAQANPAERHWQLLTLVPEACGARCEDRLTALQQIHLALGRERPRVVPVLLLQGEQSDATRLLSGRGFATAVAGQEAIDLLERYPLVIVDPLGQWVMGYAATADQAQQIAQGRALLTDLRKLLKLSHIG</sequence>
<evidence type="ECO:0008006" key="3">
    <source>
        <dbReference type="Google" id="ProtNLM"/>
    </source>
</evidence>
<evidence type="ECO:0000313" key="1">
    <source>
        <dbReference type="EMBL" id="TKB47619.1"/>
    </source>
</evidence>
<dbReference type="Proteomes" id="UP000305674">
    <property type="component" value="Unassembled WGS sequence"/>
</dbReference>
<evidence type="ECO:0000313" key="2">
    <source>
        <dbReference type="Proteomes" id="UP000305674"/>
    </source>
</evidence>
<protein>
    <recommendedName>
        <fullName evidence="3">Cytochrome oxidase Cu insertion factor, SCO1/SenC/PrrC family</fullName>
    </recommendedName>
</protein>
<organism evidence="1 2">
    <name type="scientific">Ferrimonas sediminicola</name>
    <dbReference type="NCBI Taxonomy" id="2569538"/>
    <lineage>
        <taxon>Bacteria</taxon>
        <taxon>Pseudomonadati</taxon>
        <taxon>Pseudomonadota</taxon>
        <taxon>Gammaproteobacteria</taxon>
        <taxon>Alteromonadales</taxon>
        <taxon>Ferrimonadaceae</taxon>
        <taxon>Ferrimonas</taxon>
    </lineage>
</organism>
<gene>
    <name evidence="1" type="ORF">FCL40_15520</name>
</gene>
<name>A0A4U1B9Z5_9GAMM</name>
<dbReference type="EMBL" id="SWCI01000013">
    <property type="protein sequence ID" value="TKB47619.1"/>
    <property type="molecule type" value="Genomic_DNA"/>
</dbReference>
<dbReference type="RefSeq" id="WP_136854210.1">
    <property type="nucleotide sequence ID" value="NZ_SWCI01000013.1"/>
</dbReference>
<proteinExistence type="predicted"/>